<dbReference type="EMBL" id="JABCIY010000015">
    <property type="protein sequence ID" value="KAF7197387.1"/>
    <property type="molecule type" value="Genomic_DNA"/>
</dbReference>
<reference evidence="8" key="1">
    <citation type="submission" date="2020-04" db="EMBL/GenBank/DDBJ databases">
        <title>Draft genome resource of the tomato pathogen Pseudocercospora fuligena.</title>
        <authorList>
            <person name="Zaccaron A."/>
        </authorList>
    </citation>
    <scope>NUCLEOTIDE SEQUENCE</scope>
    <source>
        <strain evidence="8">PF001</strain>
    </source>
</reference>
<evidence type="ECO:0000256" key="6">
    <source>
        <dbReference type="SAM" id="MobiDB-lite"/>
    </source>
</evidence>
<dbReference type="Proteomes" id="UP000660729">
    <property type="component" value="Unassembled WGS sequence"/>
</dbReference>
<dbReference type="GO" id="GO:0004497">
    <property type="term" value="F:monooxygenase activity"/>
    <property type="evidence" value="ECO:0007669"/>
    <property type="project" value="UniProtKB-KW"/>
</dbReference>
<dbReference type="InterPro" id="IPR036188">
    <property type="entry name" value="FAD/NAD-bd_sf"/>
</dbReference>
<accession>A0A8H6RU29</accession>
<keyword evidence="2" id="KW-0285">Flavoprotein</keyword>
<dbReference type="InterPro" id="IPR050493">
    <property type="entry name" value="FAD-dep_Monooxygenase_BioMet"/>
</dbReference>
<evidence type="ECO:0000256" key="3">
    <source>
        <dbReference type="ARBA" id="ARBA00022827"/>
    </source>
</evidence>
<evidence type="ECO:0000313" key="9">
    <source>
        <dbReference type="Proteomes" id="UP000660729"/>
    </source>
</evidence>
<evidence type="ECO:0000256" key="5">
    <source>
        <dbReference type="ARBA" id="ARBA00023033"/>
    </source>
</evidence>
<keyword evidence="3" id="KW-0274">FAD</keyword>
<evidence type="ECO:0000313" key="8">
    <source>
        <dbReference type="EMBL" id="KAF7197387.1"/>
    </source>
</evidence>
<keyword evidence="9" id="KW-1185">Reference proteome</keyword>
<dbReference type="GO" id="GO:0071949">
    <property type="term" value="F:FAD binding"/>
    <property type="evidence" value="ECO:0007669"/>
    <property type="project" value="InterPro"/>
</dbReference>
<organism evidence="8 9">
    <name type="scientific">Pseudocercospora fuligena</name>
    <dbReference type="NCBI Taxonomy" id="685502"/>
    <lineage>
        <taxon>Eukaryota</taxon>
        <taxon>Fungi</taxon>
        <taxon>Dikarya</taxon>
        <taxon>Ascomycota</taxon>
        <taxon>Pezizomycotina</taxon>
        <taxon>Dothideomycetes</taxon>
        <taxon>Dothideomycetidae</taxon>
        <taxon>Mycosphaerellales</taxon>
        <taxon>Mycosphaerellaceae</taxon>
        <taxon>Pseudocercospora</taxon>
    </lineage>
</organism>
<feature type="domain" description="FAD-binding" evidence="7">
    <location>
        <begin position="70"/>
        <end position="424"/>
    </location>
</feature>
<keyword evidence="5 8" id="KW-0503">Monooxygenase</keyword>
<sequence>MTVSSAASSLHLQEHFYHQLHRLSELLYKLIVLRKRNIHLPRSLGLTTLSSKNTTLSLKMQPGTNWQPLDIAVIGGGIGGLAVSIALRRDGHKVTIYERADFAGEVGASISCAANGMKWLSEWGVDIAKGDGVYLRKLINRDWATGEPVSVYDLGDYEEKWGHPYYMFHRQDMHKMLMDTAMQEEGKGTPVKLIVNHKCQDINTETGEVTFHNGTQVKHDAIIGADGIGSQVRKLIGIQVEKRPADSSCLHANVDTAEAVKRGYVDYSKNSAIEYWGGHHSWNKIVLSPCNGGSLLSYYCFFPREKGDYSEQKWDADADVSELLAPYPDLDPNGVHKHLEIGKEIRPWRLWVHEPYSHWQKGVACIMGDAAHPMMPDQSQGACMALEDSAALGLVFSKEFYAGSVPEALKLYEKVRHWRASRVQAASARARENIHERIGFTDNTDNPLYKVKDEKNKLTIAEMNSYDMREDVKSKWPSAWPQSRSPVRKPSGLDAEVAPQTNGVNGSEIAH</sequence>
<dbReference type="PANTHER" id="PTHR13789:SF172">
    <property type="entry name" value="HYDROXYLASE, PUTATIVE (AFU_ORTHOLOGUE AFUA_1G12410)-RELATED"/>
    <property type="match status" value="1"/>
</dbReference>
<comment type="caution">
    <text evidence="8">The sequence shown here is derived from an EMBL/GenBank/DDBJ whole genome shotgun (WGS) entry which is preliminary data.</text>
</comment>
<dbReference type="Pfam" id="PF01494">
    <property type="entry name" value="FAD_binding_3"/>
    <property type="match status" value="1"/>
</dbReference>
<dbReference type="AlphaFoldDB" id="A0A8H6RU29"/>
<dbReference type="InterPro" id="IPR002938">
    <property type="entry name" value="FAD-bd"/>
</dbReference>
<feature type="region of interest" description="Disordered" evidence="6">
    <location>
        <begin position="472"/>
        <end position="511"/>
    </location>
</feature>
<dbReference type="PRINTS" id="PR00420">
    <property type="entry name" value="RNGMNOXGNASE"/>
</dbReference>
<proteinExistence type="inferred from homology"/>
<name>A0A8H6RU29_9PEZI</name>
<evidence type="ECO:0000256" key="2">
    <source>
        <dbReference type="ARBA" id="ARBA00022630"/>
    </source>
</evidence>
<gene>
    <name evidence="8" type="ORF">HII31_01197</name>
</gene>
<evidence type="ECO:0000256" key="4">
    <source>
        <dbReference type="ARBA" id="ARBA00023002"/>
    </source>
</evidence>
<dbReference type="SUPFAM" id="SSF51905">
    <property type="entry name" value="FAD/NAD(P)-binding domain"/>
    <property type="match status" value="1"/>
</dbReference>
<keyword evidence="4" id="KW-0560">Oxidoreductase</keyword>
<dbReference type="Gene3D" id="3.50.50.60">
    <property type="entry name" value="FAD/NAD(P)-binding domain"/>
    <property type="match status" value="1"/>
</dbReference>
<evidence type="ECO:0000256" key="1">
    <source>
        <dbReference type="ARBA" id="ARBA00007992"/>
    </source>
</evidence>
<evidence type="ECO:0000259" key="7">
    <source>
        <dbReference type="Pfam" id="PF01494"/>
    </source>
</evidence>
<comment type="similarity">
    <text evidence="1">Belongs to the paxM FAD-dependent monooxygenase family.</text>
</comment>
<dbReference type="OrthoDB" id="1047367at2759"/>
<dbReference type="SUPFAM" id="SSF54373">
    <property type="entry name" value="FAD-linked reductases, C-terminal domain"/>
    <property type="match status" value="1"/>
</dbReference>
<protein>
    <submittedName>
        <fullName evidence="8">FAD-dependent monooxygenase OpS4</fullName>
    </submittedName>
</protein>
<dbReference type="PANTHER" id="PTHR13789">
    <property type="entry name" value="MONOOXYGENASE"/>
    <property type="match status" value="1"/>
</dbReference>